<evidence type="ECO:0000256" key="8">
    <source>
        <dbReference type="SAM" id="MobiDB-lite"/>
    </source>
</evidence>
<evidence type="ECO:0000259" key="9">
    <source>
        <dbReference type="Pfam" id="PF01431"/>
    </source>
</evidence>
<dbReference type="GO" id="GO:0004222">
    <property type="term" value="F:metalloendopeptidase activity"/>
    <property type="evidence" value="ECO:0007669"/>
    <property type="project" value="InterPro"/>
</dbReference>
<organism evidence="11 12">
    <name type="scientific">Pseudoglutamicibacter albus DNF00011</name>
    <dbReference type="NCBI Taxonomy" id="1401063"/>
    <lineage>
        <taxon>Bacteria</taxon>
        <taxon>Bacillati</taxon>
        <taxon>Actinomycetota</taxon>
        <taxon>Actinomycetes</taxon>
        <taxon>Micrococcales</taxon>
        <taxon>Micrococcaceae</taxon>
        <taxon>Pseudoglutamicibacter</taxon>
    </lineage>
</organism>
<keyword evidence="3" id="KW-0645">Protease</keyword>
<dbReference type="Proteomes" id="UP000053528">
    <property type="component" value="Unassembled WGS sequence"/>
</dbReference>
<evidence type="ECO:0000256" key="4">
    <source>
        <dbReference type="ARBA" id="ARBA00022723"/>
    </source>
</evidence>
<dbReference type="Pfam" id="PF01431">
    <property type="entry name" value="Peptidase_M13"/>
    <property type="match status" value="1"/>
</dbReference>
<dbReference type="GO" id="GO:0046872">
    <property type="term" value="F:metal ion binding"/>
    <property type="evidence" value="ECO:0007669"/>
    <property type="project" value="UniProtKB-KW"/>
</dbReference>
<gene>
    <name evidence="11" type="ORF">HMPREF2128_08720</name>
</gene>
<dbReference type="PRINTS" id="PR00786">
    <property type="entry name" value="NEPRILYSIN"/>
</dbReference>
<name>A0A096AFL6_9MICC</name>
<evidence type="ECO:0000256" key="6">
    <source>
        <dbReference type="ARBA" id="ARBA00022833"/>
    </source>
</evidence>
<proteinExistence type="inferred from homology"/>
<dbReference type="Gene3D" id="1.10.1380.10">
    <property type="entry name" value="Neutral endopeptidase , domain2"/>
    <property type="match status" value="1"/>
</dbReference>
<reference evidence="11 12" key="1">
    <citation type="submission" date="2014-07" db="EMBL/GenBank/DDBJ databases">
        <authorList>
            <person name="McCorrison J."/>
            <person name="Sanka R."/>
            <person name="Torralba M."/>
            <person name="Gillis M."/>
            <person name="Haft D.H."/>
            <person name="Methe B."/>
            <person name="Sutton G."/>
            <person name="Nelson K.E."/>
        </authorList>
    </citation>
    <scope>NUCLEOTIDE SEQUENCE [LARGE SCALE GENOMIC DNA]</scope>
    <source>
        <strain evidence="11 12">DNF00011</strain>
    </source>
</reference>
<evidence type="ECO:0000256" key="2">
    <source>
        <dbReference type="ARBA" id="ARBA00007357"/>
    </source>
</evidence>
<dbReference type="EMBL" id="JRNH01000026">
    <property type="protein sequence ID" value="KGF19749.1"/>
    <property type="molecule type" value="Genomic_DNA"/>
</dbReference>
<evidence type="ECO:0000256" key="3">
    <source>
        <dbReference type="ARBA" id="ARBA00022670"/>
    </source>
</evidence>
<dbReference type="CDD" id="cd08662">
    <property type="entry name" value="M13"/>
    <property type="match status" value="1"/>
</dbReference>
<dbReference type="SUPFAM" id="SSF55486">
    <property type="entry name" value="Metalloproteases ('zincins'), catalytic domain"/>
    <property type="match status" value="1"/>
</dbReference>
<comment type="cofactor">
    <cofactor evidence="1">
        <name>Zn(2+)</name>
        <dbReference type="ChEBI" id="CHEBI:29105"/>
    </cofactor>
</comment>
<dbReference type="GO" id="GO:0016485">
    <property type="term" value="P:protein processing"/>
    <property type="evidence" value="ECO:0007669"/>
    <property type="project" value="TreeGrafter"/>
</dbReference>
<feature type="domain" description="Peptidase M13 N-terminal" evidence="10">
    <location>
        <begin position="17"/>
        <end position="416"/>
    </location>
</feature>
<dbReference type="PANTHER" id="PTHR11733:SF167">
    <property type="entry name" value="FI17812P1-RELATED"/>
    <property type="match status" value="1"/>
</dbReference>
<sequence length="677" mass="76192">MTATANTHIEATDVPRPQDDLYRWVNHEWLTSNEIPSDRGAYGVFHELRDRAEADVRNIIEEAVARHHQRQANNGSSNTAESNGGNTADSSDEEAARDARIAGLWDSFMDEERIEALGTSPVGDLLEKIDNVHDVEHLMKLAGEFATVGIEAFFSIGASNDAKDTDVNLFTILQGGIGLPDEAYYREDAYQDIREAYRAHIERMLTLFAYPDPAGTAIRIFDLETAIAKHHWDIVKTRDAQARYNKMNSDELLELAPLLRNWFDGSRISEKYWSVVDVWQPSFLEGLNKELTEQPLEAWKDLLAFNVMRARAPYLNKDVVTENWSFYSHTLGGATEQRERWKRGVAFVESGVGEDIGQIFVAEHFPPAAKERMDHLVDRLIEAYRTSITGLDWMGEDTQKRALIKLEKFRTKIGYPSEWIDYSTLEVDPENLAGNVAAIAQSTLKRELKKIEDGVNRELWFMYPQTVNAYYHPLLNEIAFPAAILRPPFFDLNGDDATNFGAIGAVIGHEIGHGFDDQGSRFDGDGTLTDWWTEDDRNAFEARTKNLVEQYGALVPPEAPEHTVNGELTLGENIGDLGGLGIAHKAYLAEMKATGRDPGEETDGLSGNQRFFTSWARVWASLTRPESMVTMVSTDPHSPTEFRANQTARNVDAFHEAFGTKEGDGMWLAPEERVSIW</sequence>
<dbReference type="InterPro" id="IPR024079">
    <property type="entry name" value="MetalloPept_cat_dom_sf"/>
</dbReference>
<feature type="region of interest" description="Disordered" evidence="8">
    <location>
        <begin position="66"/>
        <end position="96"/>
    </location>
</feature>
<comment type="similarity">
    <text evidence="2">Belongs to the peptidase M13 family.</text>
</comment>
<evidence type="ECO:0000313" key="12">
    <source>
        <dbReference type="Proteomes" id="UP000053528"/>
    </source>
</evidence>
<keyword evidence="4" id="KW-0479">Metal-binding</keyword>
<dbReference type="Pfam" id="PF05649">
    <property type="entry name" value="Peptidase_M13_N"/>
    <property type="match status" value="1"/>
</dbReference>
<dbReference type="InterPro" id="IPR008753">
    <property type="entry name" value="Peptidase_M13_N"/>
</dbReference>
<dbReference type="AlphaFoldDB" id="A0A096AFL6"/>
<dbReference type="InterPro" id="IPR000718">
    <property type="entry name" value="Peptidase_M13"/>
</dbReference>
<dbReference type="RefSeq" id="WP_035757275.1">
    <property type="nucleotide sequence ID" value="NZ_JRNH01000026.1"/>
</dbReference>
<accession>A0A096AFL6</accession>
<evidence type="ECO:0000256" key="1">
    <source>
        <dbReference type="ARBA" id="ARBA00001947"/>
    </source>
</evidence>
<protein>
    <submittedName>
        <fullName evidence="11">Peptidase M13</fullName>
    </submittedName>
</protein>
<dbReference type="GO" id="GO:0005886">
    <property type="term" value="C:plasma membrane"/>
    <property type="evidence" value="ECO:0007669"/>
    <property type="project" value="TreeGrafter"/>
</dbReference>
<evidence type="ECO:0000256" key="7">
    <source>
        <dbReference type="ARBA" id="ARBA00023049"/>
    </source>
</evidence>
<evidence type="ECO:0000256" key="5">
    <source>
        <dbReference type="ARBA" id="ARBA00022801"/>
    </source>
</evidence>
<keyword evidence="6" id="KW-0862">Zinc</keyword>
<dbReference type="Gene3D" id="3.40.390.10">
    <property type="entry name" value="Collagenase (Catalytic Domain)"/>
    <property type="match status" value="1"/>
</dbReference>
<dbReference type="PROSITE" id="PS51885">
    <property type="entry name" value="NEPRILYSIN"/>
    <property type="match status" value="1"/>
</dbReference>
<feature type="domain" description="Peptidase M13 C-terminal" evidence="9">
    <location>
        <begin position="468"/>
        <end position="674"/>
    </location>
</feature>
<keyword evidence="5" id="KW-0378">Hydrolase</keyword>
<evidence type="ECO:0000313" key="11">
    <source>
        <dbReference type="EMBL" id="KGF19749.1"/>
    </source>
</evidence>
<comment type="caution">
    <text evidence="11">The sequence shown here is derived from an EMBL/GenBank/DDBJ whole genome shotgun (WGS) entry which is preliminary data.</text>
</comment>
<feature type="compositionally biased region" description="Polar residues" evidence="8">
    <location>
        <begin position="71"/>
        <end position="87"/>
    </location>
</feature>
<evidence type="ECO:0000259" key="10">
    <source>
        <dbReference type="Pfam" id="PF05649"/>
    </source>
</evidence>
<keyword evidence="7" id="KW-0482">Metalloprotease</keyword>
<dbReference type="InterPro" id="IPR018497">
    <property type="entry name" value="Peptidase_M13_C"/>
</dbReference>
<dbReference type="PANTHER" id="PTHR11733">
    <property type="entry name" value="ZINC METALLOPROTEASE FAMILY M13 NEPRILYSIN-RELATED"/>
    <property type="match status" value="1"/>
</dbReference>
<dbReference type="InterPro" id="IPR042089">
    <property type="entry name" value="Peptidase_M13_dom_2"/>
</dbReference>